<dbReference type="OrthoDB" id="3199551at2"/>
<gene>
    <name evidence="2" type="ORF">B1526_1489</name>
</gene>
<protein>
    <submittedName>
        <fullName evidence="2">Bacterial PH domain-containing protein</fullName>
    </submittedName>
</protein>
<dbReference type="Gene3D" id="2.30.29.50">
    <property type="entry name" value="Bacterial Pleckstrin homology domain"/>
    <property type="match status" value="1"/>
</dbReference>
<evidence type="ECO:0000313" key="3">
    <source>
        <dbReference type="Proteomes" id="UP000218399"/>
    </source>
</evidence>
<reference evidence="2 3" key="1">
    <citation type="journal article" date="2017" name="ISME J.">
        <title>Unveiling bifidobacterial biogeography across the mammalian branch of the tree of life.</title>
        <authorList>
            <person name="Milani C."/>
            <person name="Mangifesta M."/>
            <person name="Mancabelli L."/>
            <person name="Lugli G.A."/>
            <person name="James K."/>
            <person name="Duranti S."/>
            <person name="Turroni F."/>
            <person name="Ferrario C."/>
            <person name="Ossiprandi M.C."/>
            <person name="van Sinderen D."/>
            <person name="Ventura M."/>
        </authorList>
    </citation>
    <scope>NUCLEOTIDE SEQUENCE [LARGE SCALE GENOMIC DNA]</scope>
    <source>
        <strain evidence="3">Ham19E</strain>
    </source>
</reference>
<dbReference type="InterPro" id="IPR037063">
    <property type="entry name" value="PHb_sf"/>
</dbReference>
<organism evidence="2 3">
    <name type="scientific">Bifidobacterium criceti</name>
    <dbReference type="NCBI Taxonomy" id="1960969"/>
    <lineage>
        <taxon>Bacteria</taxon>
        <taxon>Bacillati</taxon>
        <taxon>Actinomycetota</taxon>
        <taxon>Actinomycetes</taxon>
        <taxon>Bifidobacteriales</taxon>
        <taxon>Bifidobacteriaceae</taxon>
        <taxon>Bifidobacterium</taxon>
    </lineage>
</organism>
<evidence type="ECO:0000313" key="2">
    <source>
        <dbReference type="EMBL" id="PAU66989.1"/>
    </source>
</evidence>
<evidence type="ECO:0000259" key="1">
    <source>
        <dbReference type="Pfam" id="PF08000"/>
    </source>
</evidence>
<proteinExistence type="predicted"/>
<feature type="domain" description="Bacterial Pleckstrin homology" evidence="1">
    <location>
        <begin position="3"/>
        <end position="131"/>
    </location>
</feature>
<dbReference type="RefSeq" id="WP_095615456.1">
    <property type="nucleotide sequence ID" value="NZ_MVOH01000017.1"/>
</dbReference>
<accession>A0A2A2ECK0</accession>
<dbReference type="Proteomes" id="UP000218399">
    <property type="component" value="Unassembled WGS sequence"/>
</dbReference>
<dbReference type="EMBL" id="MVOH01000017">
    <property type="protein sequence ID" value="PAU66989.1"/>
    <property type="molecule type" value="Genomic_DNA"/>
</dbReference>
<dbReference type="SUPFAM" id="SSF50729">
    <property type="entry name" value="PH domain-like"/>
    <property type="match status" value="1"/>
</dbReference>
<comment type="caution">
    <text evidence="2">The sequence shown here is derived from an EMBL/GenBank/DDBJ whole genome shotgun (WGS) entry which is preliminary data.</text>
</comment>
<sequence length="143" mass="16136">MGILNAFAGNLQQVSNDELMREYGPFLFNGEQITNGYQLVRDAVIFTNIRIIFIDKQGATGAKARYKTIHLDAVVDVEVETAGAIGDDSELNITYLKDVYQRKTGTETLDEITLEFPRKFDIAPIYRYLGELAIANRERINAK</sequence>
<name>A0A2A2ECK0_9BIFI</name>
<dbReference type="Pfam" id="PF08000">
    <property type="entry name" value="bPH_1"/>
    <property type="match status" value="1"/>
</dbReference>
<keyword evidence="3" id="KW-1185">Reference proteome</keyword>
<dbReference type="AlphaFoldDB" id="A0A2A2ECK0"/>
<dbReference type="InterPro" id="IPR012544">
    <property type="entry name" value="PHb"/>
</dbReference>